<dbReference type="InterPro" id="IPR036047">
    <property type="entry name" value="F-box-like_dom_sf"/>
</dbReference>
<dbReference type="SUPFAM" id="SSF81383">
    <property type="entry name" value="F-box domain"/>
    <property type="match status" value="1"/>
</dbReference>
<dbReference type="Pfam" id="PF20415">
    <property type="entry name" value="DUF6699"/>
    <property type="match status" value="1"/>
</dbReference>
<reference evidence="3 4" key="1">
    <citation type="submission" date="2021-12" db="EMBL/GenBank/DDBJ databases">
        <title>High titer production of polyol ester of fatty acids by Rhodotorula paludigena BS15 towards product separation-free biomass refinery.</title>
        <authorList>
            <person name="Mano J."/>
            <person name="Ono H."/>
            <person name="Tanaka T."/>
            <person name="Naito K."/>
            <person name="Sushida H."/>
            <person name="Ike M."/>
            <person name="Tokuyasu K."/>
            <person name="Kitaoka M."/>
        </authorList>
    </citation>
    <scope>NUCLEOTIDE SEQUENCE [LARGE SCALE GENOMIC DNA]</scope>
    <source>
        <strain evidence="3 4">BS15</strain>
    </source>
</reference>
<dbReference type="AlphaFoldDB" id="A0AAV5GWI7"/>
<feature type="compositionally biased region" description="Low complexity" evidence="1">
    <location>
        <begin position="1"/>
        <end position="13"/>
    </location>
</feature>
<dbReference type="InterPro" id="IPR001810">
    <property type="entry name" value="F-box_dom"/>
</dbReference>
<evidence type="ECO:0000313" key="4">
    <source>
        <dbReference type="Proteomes" id="UP001342314"/>
    </source>
</evidence>
<evidence type="ECO:0000313" key="3">
    <source>
        <dbReference type="EMBL" id="GJN93842.1"/>
    </source>
</evidence>
<gene>
    <name evidence="3" type="ORF">Rhopal_006901-T1</name>
</gene>
<name>A0AAV5GWI7_9BASI</name>
<feature type="region of interest" description="Disordered" evidence="1">
    <location>
        <begin position="1"/>
        <end position="28"/>
    </location>
</feature>
<dbReference type="PROSITE" id="PS50181">
    <property type="entry name" value="FBOX"/>
    <property type="match status" value="1"/>
</dbReference>
<organism evidence="3 4">
    <name type="scientific">Rhodotorula paludigena</name>
    <dbReference type="NCBI Taxonomy" id="86838"/>
    <lineage>
        <taxon>Eukaryota</taxon>
        <taxon>Fungi</taxon>
        <taxon>Dikarya</taxon>
        <taxon>Basidiomycota</taxon>
        <taxon>Pucciniomycotina</taxon>
        <taxon>Microbotryomycetes</taxon>
        <taxon>Sporidiobolales</taxon>
        <taxon>Sporidiobolaceae</taxon>
        <taxon>Rhodotorula</taxon>
    </lineage>
</organism>
<dbReference type="Proteomes" id="UP001342314">
    <property type="component" value="Unassembled WGS sequence"/>
</dbReference>
<feature type="domain" description="F-box" evidence="2">
    <location>
        <begin position="26"/>
        <end position="76"/>
    </location>
</feature>
<protein>
    <recommendedName>
        <fullName evidence="2">F-box domain-containing protein</fullName>
    </recommendedName>
</protein>
<evidence type="ECO:0000256" key="1">
    <source>
        <dbReference type="SAM" id="MobiDB-lite"/>
    </source>
</evidence>
<accession>A0AAV5GWI7</accession>
<dbReference type="EMBL" id="BQKY01000015">
    <property type="protein sequence ID" value="GJN93842.1"/>
    <property type="molecule type" value="Genomic_DNA"/>
</dbReference>
<sequence>MSQASDSEESSTSGKTAEHLNKPPAVSPVDSLPEEVTLVIFGQLDYGGLRKASAVCKQWQALVQDKRFDAKLFRKKPFAKTLAKGRRLARHPMLNKVDCVNVKRDMAEIWQYWKDADGDSDGHKINAFTVGAVNDYATYPACTKMSIDLQCGNLAPIAIVKSTGVTARDVLNAVADFWSVPLTSSVKTRLRRVYGKNWELSRIDMLGDHRFFQGWETPVVQSDGSVRLAVGFYGS</sequence>
<dbReference type="SMART" id="SM00256">
    <property type="entry name" value="FBOX"/>
    <property type="match status" value="1"/>
</dbReference>
<keyword evidence="4" id="KW-1185">Reference proteome</keyword>
<dbReference type="Pfam" id="PF12937">
    <property type="entry name" value="F-box-like"/>
    <property type="match status" value="1"/>
</dbReference>
<comment type="caution">
    <text evidence="3">The sequence shown here is derived from an EMBL/GenBank/DDBJ whole genome shotgun (WGS) entry which is preliminary data.</text>
</comment>
<dbReference type="InterPro" id="IPR046522">
    <property type="entry name" value="DUF6699"/>
</dbReference>
<proteinExistence type="predicted"/>
<evidence type="ECO:0000259" key="2">
    <source>
        <dbReference type="PROSITE" id="PS50181"/>
    </source>
</evidence>
<dbReference type="Gene3D" id="1.20.1280.50">
    <property type="match status" value="1"/>
</dbReference>